<organism evidence="19 20">
    <name type="scientific">Laccaria amethystina LaAM-08-1</name>
    <dbReference type="NCBI Taxonomy" id="1095629"/>
    <lineage>
        <taxon>Eukaryota</taxon>
        <taxon>Fungi</taxon>
        <taxon>Dikarya</taxon>
        <taxon>Basidiomycota</taxon>
        <taxon>Agaricomycotina</taxon>
        <taxon>Agaricomycetes</taxon>
        <taxon>Agaricomycetidae</taxon>
        <taxon>Agaricales</taxon>
        <taxon>Agaricineae</taxon>
        <taxon>Hydnangiaceae</taxon>
        <taxon>Laccaria</taxon>
    </lineage>
</organism>
<comment type="catalytic activity">
    <reaction evidence="10">
        <text>1D-myo-inositol 1,2-bisphosphate + H2O = 1D-myo-inositol 2-phosphate + phosphate</text>
        <dbReference type="Rhea" id="RHEA:77135"/>
        <dbReference type="ChEBI" id="CHEBI:15377"/>
        <dbReference type="ChEBI" id="CHEBI:43474"/>
        <dbReference type="ChEBI" id="CHEBI:84142"/>
        <dbReference type="ChEBI" id="CHEBI:195539"/>
    </reaction>
    <physiologicalReaction direction="left-to-right" evidence="10">
        <dbReference type="Rhea" id="RHEA:77136"/>
    </physiologicalReaction>
</comment>
<reference evidence="19 20" key="1">
    <citation type="submission" date="2014-04" db="EMBL/GenBank/DDBJ databases">
        <authorList>
            <consortium name="DOE Joint Genome Institute"/>
            <person name="Kuo A."/>
            <person name="Kohler A."/>
            <person name="Nagy L.G."/>
            <person name="Floudas D."/>
            <person name="Copeland A."/>
            <person name="Barry K.W."/>
            <person name="Cichocki N."/>
            <person name="Veneault-Fourrey C."/>
            <person name="LaButti K."/>
            <person name="Lindquist E.A."/>
            <person name="Lipzen A."/>
            <person name="Lundell T."/>
            <person name="Morin E."/>
            <person name="Murat C."/>
            <person name="Sun H."/>
            <person name="Tunlid A."/>
            <person name="Henrissat B."/>
            <person name="Grigoriev I.V."/>
            <person name="Hibbett D.S."/>
            <person name="Martin F."/>
            <person name="Nordberg H.P."/>
            <person name="Cantor M.N."/>
            <person name="Hua S.X."/>
        </authorList>
    </citation>
    <scope>NUCLEOTIDE SEQUENCE [LARGE SCALE GENOMIC DNA]</scope>
    <source>
        <strain evidence="19 20">LaAM-08-1</strain>
    </source>
</reference>
<dbReference type="HOGENOM" id="CLU_020880_0_0_1"/>
<evidence type="ECO:0000256" key="3">
    <source>
        <dbReference type="ARBA" id="ARBA00022525"/>
    </source>
</evidence>
<comment type="catalytic activity">
    <reaction evidence="12">
        <text>1D-myo-inositol 1,2,4,5,6-pentakisphosphate + H2O = 1D-myo-inositol 1,2,5,6-tetrakisphosphate + phosphate</text>
        <dbReference type="Rhea" id="RHEA:77115"/>
        <dbReference type="ChEBI" id="CHEBI:15377"/>
        <dbReference type="ChEBI" id="CHEBI:43474"/>
        <dbReference type="ChEBI" id="CHEBI:57798"/>
        <dbReference type="ChEBI" id="CHEBI:195535"/>
    </reaction>
    <physiologicalReaction direction="left-to-right" evidence="12">
        <dbReference type="Rhea" id="RHEA:77116"/>
    </physiologicalReaction>
</comment>
<dbReference type="GO" id="GO:0005576">
    <property type="term" value="C:extracellular region"/>
    <property type="evidence" value="ECO:0007669"/>
    <property type="project" value="UniProtKB-SubCell"/>
</dbReference>
<evidence type="ECO:0000256" key="16">
    <source>
        <dbReference type="PIRSR" id="PIRSR000894-1"/>
    </source>
</evidence>
<comment type="subcellular location">
    <subcellularLocation>
        <location evidence="1">Secreted</location>
    </subcellularLocation>
</comment>
<dbReference type="AlphaFoldDB" id="A0A0C9WXF8"/>
<keyword evidence="4" id="KW-0378">Hydrolase</keyword>
<keyword evidence="5 17" id="KW-1015">Disulfide bond</keyword>
<evidence type="ECO:0000256" key="10">
    <source>
        <dbReference type="ARBA" id="ARBA00043675"/>
    </source>
</evidence>
<feature type="disulfide bond" evidence="17">
    <location>
        <begin position="123"/>
        <end position="448"/>
    </location>
</feature>
<dbReference type="PROSITE" id="PS00616">
    <property type="entry name" value="HIS_ACID_PHOSPHAT_1"/>
    <property type="match status" value="1"/>
</dbReference>
<evidence type="ECO:0000313" key="20">
    <source>
        <dbReference type="Proteomes" id="UP000054477"/>
    </source>
</evidence>
<evidence type="ECO:0000256" key="12">
    <source>
        <dbReference type="ARBA" id="ARBA00043748"/>
    </source>
</evidence>
<accession>A0A0C9WXF8</accession>
<feature type="active site" description="Nucleophile" evidence="16">
    <location>
        <position position="134"/>
    </location>
</feature>
<evidence type="ECO:0000256" key="11">
    <source>
        <dbReference type="ARBA" id="ARBA00043721"/>
    </source>
</evidence>
<dbReference type="PIRSF" id="PIRSF000894">
    <property type="entry name" value="Acid_phosphatase"/>
    <property type="match status" value="1"/>
</dbReference>
<evidence type="ECO:0000256" key="8">
    <source>
        <dbReference type="ARBA" id="ARBA00042300"/>
    </source>
</evidence>
<evidence type="ECO:0000256" key="13">
    <source>
        <dbReference type="ARBA" id="ARBA00043788"/>
    </source>
</evidence>
<dbReference type="GO" id="GO:0016158">
    <property type="term" value="F:inositol hexakisphosphate 3-phosphatase activity"/>
    <property type="evidence" value="ECO:0007669"/>
    <property type="project" value="UniProtKB-EC"/>
</dbReference>
<dbReference type="CDD" id="cd07061">
    <property type="entry name" value="HP_HAP_like"/>
    <property type="match status" value="1"/>
</dbReference>
<reference evidence="20" key="2">
    <citation type="submission" date="2015-01" db="EMBL/GenBank/DDBJ databases">
        <title>Evolutionary Origins and Diversification of the Mycorrhizal Mutualists.</title>
        <authorList>
            <consortium name="DOE Joint Genome Institute"/>
            <consortium name="Mycorrhizal Genomics Consortium"/>
            <person name="Kohler A."/>
            <person name="Kuo A."/>
            <person name="Nagy L.G."/>
            <person name="Floudas D."/>
            <person name="Copeland A."/>
            <person name="Barry K.W."/>
            <person name="Cichocki N."/>
            <person name="Veneault-Fourrey C."/>
            <person name="LaButti K."/>
            <person name="Lindquist E.A."/>
            <person name="Lipzen A."/>
            <person name="Lundell T."/>
            <person name="Morin E."/>
            <person name="Murat C."/>
            <person name="Riley R."/>
            <person name="Ohm R."/>
            <person name="Sun H."/>
            <person name="Tunlid A."/>
            <person name="Henrissat B."/>
            <person name="Grigoriev I.V."/>
            <person name="Hibbett D.S."/>
            <person name="Martin F."/>
        </authorList>
    </citation>
    <scope>NUCLEOTIDE SEQUENCE [LARGE SCALE GENOMIC DNA]</scope>
    <source>
        <strain evidence="20">LaAM-08-1</strain>
    </source>
</reference>
<keyword evidence="6" id="KW-0325">Glycoprotein</keyword>
<evidence type="ECO:0000256" key="9">
    <source>
        <dbReference type="ARBA" id="ARBA00043670"/>
    </source>
</evidence>
<evidence type="ECO:0000256" key="15">
    <source>
        <dbReference type="ARBA" id="ARBA00044262"/>
    </source>
</evidence>
<feature type="active site" description="Proton donor" evidence="16">
    <location>
        <position position="399"/>
    </location>
</feature>
<dbReference type="InterPro" id="IPR016274">
    <property type="entry name" value="Histidine_acid_Pase_euk"/>
</dbReference>
<comment type="subunit">
    <text evidence="2">Monomer.</text>
</comment>
<dbReference type="EMBL" id="KN838839">
    <property type="protein sequence ID" value="KIJ93528.1"/>
    <property type="molecule type" value="Genomic_DNA"/>
</dbReference>
<dbReference type="InterPro" id="IPR033379">
    <property type="entry name" value="Acid_Pase_AS"/>
</dbReference>
<evidence type="ECO:0000313" key="19">
    <source>
        <dbReference type="EMBL" id="KIJ93528.1"/>
    </source>
</evidence>
<dbReference type="InterPro" id="IPR000560">
    <property type="entry name" value="His_Pase_clade-2"/>
</dbReference>
<evidence type="ECO:0000256" key="6">
    <source>
        <dbReference type="ARBA" id="ARBA00023180"/>
    </source>
</evidence>
<dbReference type="Proteomes" id="UP000054477">
    <property type="component" value="Unassembled WGS sequence"/>
</dbReference>
<comment type="catalytic activity">
    <reaction evidence="9">
        <text>1D-myo-inositol 1,2,5,6-tetrakisphosphate + H2O = 1D-myo-inositol 1,2,6-trisphosphate + phosphate</text>
        <dbReference type="Rhea" id="RHEA:77119"/>
        <dbReference type="ChEBI" id="CHEBI:15377"/>
        <dbReference type="ChEBI" id="CHEBI:43474"/>
        <dbReference type="ChEBI" id="CHEBI:195535"/>
        <dbReference type="ChEBI" id="CHEBI:195537"/>
    </reaction>
    <physiologicalReaction direction="left-to-right" evidence="9">
        <dbReference type="Rhea" id="RHEA:77120"/>
    </physiologicalReaction>
</comment>
<keyword evidence="18" id="KW-1133">Transmembrane helix</keyword>
<dbReference type="PROSITE" id="PS00778">
    <property type="entry name" value="HIS_ACID_PHOSPHAT_2"/>
    <property type="match status" value="1"/>
</dbReference>
<comment type="catalytic activity">
    <reaction evidence="11">
        <text>1D-myo-inositol 1,2,6-trisphosphate + H2O = 1D-myo-inositol 1,2-bisphosphate + phosphate</text>
        <dbReference type="Rhea" id="RHEA:77131"/>
        <dbReference type="ChEBI" id="CHEBI:15377"/>
        <dbReference type="ChEBI" id="CHEBI:43474"/>
        <dbReference type="ChEBI" id="CHEBI:195537"/>
        <dbReference type="ChEBI" id="CHEBI:195539"/>
    </reaction>
    <physiologicalReaction direction="left-to-right" evidence="11">
        <dbReference type="Rhea" id="RHEA:77132"/>
    </physiologicalReaction>
</comment>
<dbReference type="OrthoDB" id="6509975at2759"/>
<evidence type="ECO:0000256" key="5">
    <source>
        <dbReference type="ARBA" id="ARBA00023157"/>
    </source>
</evidence>
<evidence type="ECO:0000256" key="7">
    <source>
        <dbReference type="ARBA" id="ARBA00041857"/>
    </source>
</evidence>
<name>A0A0C9WXF8_9AGAR</name>
<dbReference type="PANTHER" id="PTHR20963">
    <property type="entry name" value="MULTIPLE INOSITOL POLYPHOSPHATE PHOSPHATASE-RELATED"/>
    <property type="match status" value="1"/>
</dbReference>
<dbReference type="InterPro" id="IPR029033">
    <property type="entry name" value="His_PPase_superfam"/>
</dbReference>
<gene>
    <name evidence="19" type="ORF">K443DRAFT_684478</name>
</gene>
<evidence type="ECO:0000256" key="17">
    <source>
        <dbReference type="PIRSR" id="PIRSR000894-2"/>
    </source>
</evidence>
<evidence type="ECO:0000256" key="4">
    <source>
        <dbReference type="ARBA" id="ARBA00022801"/>
    </source>
</evidence>
<evidence type="ECO:0000256" key="1">
    <source>
        <dbReference type="ARBA" id="ARBA00004613"/>
    </source>
</evidence>
<comment type="catalytic activity">
    <reaction evidence="13">
        <text>1D-myo-inositol hexakisphosphate + H2O = 1D-myo-inositol 1,2,4,5,6-pentakisphosphate + phosphate</text>
        <dbReference type="Rhea" id="RHEA:16989"/>
        <dbReference type="ChEBI" id="CHEBI:15377"/>
        <dbReference type="ChEBI" id="CHEBI:43474"/>
        <dbReference type="ChEBI" id="CHEBI:57798"/>
        <dbReference type="ChEBI" id="CHEBI:58130"/>
        <dbReference type="EC" id="3.1.3.8"/>
    </reaction>
    <physiologicalReaction direction="left-to-right" evidence="13">
        <dbReference type="Rhea" id="RHEA:16990"/>
    </physiologicalReaction>
</comment>
<dbReference type="SUPFAM" id="SSF53254">
    <property type="entry name" value="Phosphoglycerate mutase-like"/>
    <property type="match status" value="1"/>
</dbReference>
<dbReference type="STRING" id="1095629.A0A0C9WXF8"/>
<proteinExistence type="predicted"/>
<dbReference type="Pfam" id="PF00328">
    <property type="entry name" value="His_Phos_2"/>
    <property type="match status" value="1"/>
</dbReference>
<evidence type="ECO:0000256" key="14">
    <source>
        <dbReference type="ARBA" id="ARBA00044106"/>
    </source>
</evidence>
<sequence length="504" mass="56552">MLSALKVSTGRSEKLPIEDFEHITRPISSHCQGYAPLPTGPGRSRSGTDPLQWDPHRKEKRCRFWPFLATLLALLCLPILWSTNHFCHTMKSTYRFPSNKDYSWAAYNPYFPVEGYRPPPIGCQIDQVNIIQRHGARFPTVDAAARIADALWKLQSAEEYLDQTLYFLKNYTYSLGTDDLVPFGALQSLQAGEESYARYKHLISERDVPFVRAASSKRVVKSARKWTQGISLASRRIYNPVLSVIISEAGNCTLTNKMCPNAGEPSEQTETWARIYGSPVAARLNSVAPGANLLPEDIPHLMPLCAFETVATEKKSPFCAIFTQEEFQNFEYYGDLEKYYRTGYGGALGPVQGVGYVNELLARLTGTPVRDNTQTNRSLDSSPITFPLNRTIYADFSHDNEIIAIYAAIGLFKQPEPLDPKMPNPERTWVASHLIPFSGRMVTERLSCADRGRKYVRILVNDELQPLEFCGSGNGLCLLDTFVKSQAYARSDGAGDFEKCRPAK</sequence>
<feature type="disulfide bond" evidence="17">
    <location>
        <begin position="305"/>
        <end position="319"/>
    </location>
</feature>
<keyword evidence="18" id="KW-0472">Membrane</keyword>
<dbReference type="Gene3D" id="3.40.50.1240">
    <property type="entry name" value="Phosphoglycerate mutase-like"/>
    <property type="match status" value="1"/>
</dbReference>
<dbReference type="PANTHER" id="PTHR20963:SF24">
    <property type="entry name" value="3-PHYTASE B"/>
    <property type="match status" value="1"/>
</dbReference>
<protein>
    <recommendedName>
        <fullName evidence="14">Phytase A</fullName>
    </recommendedName>
    <alternativeName>
        <fullName evidence="15">Histidine acid phosphatase phyA</fullName>
    </alternativeName>
    <alternativeName>
        <fullName evidence="8">Myo-inositol hexakisphosphate phosphohydrolase A</fullName>
    </alternativeName>
    <alternativeName>
        <fullName evidence="7">Myo-inositol-hexaphosphate 3-phosphohydrolase A</fullName>
    </alternativeName>
</protein>
<feature type="disulfide bond" evidence="17">
    <location>
        <begin position="470"/>
        <end position="477"/>
    </location>
</feature>
<keyword evidence="3" id="KW-0964">Secreted</keyword>
<evidence type="ECO:0000256" key="2">
    <source>
        <dbReference type="ARBA" id="ARBA00011245"/>
    </source>
</evidence>
<evidence type="ECO:0000256" key="18">
    <source>
        <dbReference type="SAM" id="Phobius"/>
    </source>
</evidence>
<keyword evidence="20" id="KW-1185">Reference proteome</keyword>
<feature type="transmembrane region" description="Helical" evidence="18">
    <location>
        <begin position="64"/>
        <end position="81"/>
    </location>
</feature>
<keyword evidence="18" id="KW-0812">Transmembrane</keyword>
<dbReference type="GO" id="GO:0003993">
    <property type="term" value="F:acid phosphatase activity"/>
    <property type="evidence" value="ECO:0007669"/>
    <property type="project" value="TreeGrafter"/>
</dbReference>